<dbReference type="AlphaFoldDB" id="A0AAD9X1E9"/>
<proteinExistence type="predicted"/>
<dbReference type="Proteomes" id="UP001280121">
    <property type="component" value="Unassembled WGS sequence"/>
</dbReference>
<reference evidence="9" key="1">
    <citation type="journal article" date="2023" name="Plant J.">
        <title>Genome sequences and population genomics provide insights into the demographic history, inbreeding, and mutation load of two 'living fossil' tree species of Dipteronia.</title>
        <authorList>
            <person name="Feng Y."/>
            <person name="Comes H.P."/>
            <person name="Chen J."/>
            <person name="Zhu S."/>
            <person name="Lu R."/>
            <person name="Zhang X."/>
            <person name="Li P."/>
            <person name="Qiu J."/>
            <person name="Olsen K.M."/>
            <person name="Qiu Y."/>
        </authorList>
    </citation>
    <scope>NUCLEOTIDE SEQUENCE</scope>
    <source>
        <strain evidence="9">KIB01</strain>
    </source>
</reference>
<feature type="transmembrane region" description="Helical" evidence="7">
    <location>
        <begin position="132"/>
        <end position="150"/>
    </location>
</feature>
<dbReference type="EMBL" id="JANJYI010000005">
    <property type="protein sequence ID" value="KAK2650252.1"/>
    <property type="molecule type" value="Genomic_DNA"/>
</dbReference>
<feature type="transmembrane region" description="Helical" evidence="7">
    <location>
        <begin position="78"/>
        <end position="98"/>
    </location>
</feature>
<feature type="transmembrane region" description="Helical" evidence="7">
    <location>
        <begin position="40"/>
        <end position="57"/>
    </location>
</feature>
<comment type="caution">
    <text evidence="9">The sequence shown here is derived from an EMBL/GenBank/DDBJ whole genome shotgun (WGS) entry which is preliminary data.</text>
</comment>
<dbReference type="InterPro" id="IPR010920">
    <property type="entry name" value="LSM_dom_sf"/>
</dbReference>
<keyword evidence="10" id="KW-1185">Reference proteome</keyword>
<protein>
    <recommendedName>
        <fullName evidence="8">Mechanosensitive ion channel MscS domain-containing protein</fullName>
    </recommendedName>
</protein>
<evidence type="ECO:0000256" key="4">
    <source>
        <dbReference type="ARBA" id="ARBA00023065"/>
    </source>
</evidence>
<evidence type="ECO:0000256" key="3">
    <source>
        <dbReference type="ARBA" id="ARBA00022989"/>
    </source>
</evidence>
<evidence type="ECO:0000313" key="10">
    <source>
        <dbReference type="Proteomes" id="UP001280121"/>
    </source>
</evidence>
<sequence>MKNPNHLKVEYVGPRSCVLSPKGPGDIDADAAKEQLPPKAIFSIYSVVCVACILKSMPRFLMVMRKTKSNGLLRGISFHKLVAFVLQLRLVVFFIFYLKRVEVTGAFLDLKPYYDKTKPYCDKKPDKMKESLNSFFFGGAAVSILFQYLVQLSYLNMVKEGNYIQGESVEGKVMKIGILRTKLLDSKNRVVIVRNSELETRGVMTV</sequence>
<feature type="domain" description="Mechanosensitive ion channel MscS" evidence="8">
    <location>
        <begin position="152"/>
        <end position="199"/>
    </location>
</feature>
<evidence type="ECO:0000313" key="9">
    <source>
        <dbReference type="EMBL" id="KAK2650252.1"/>
    </source>
</evidence>
<dbReference type="GO" id="GO:0016020">
    <property type="term" value="C:membrane"/>
    <property type="evidence" value="ECO:0007669"/>
    <property type="project" value="UniProtKB-SubCell"/>
</dbReference>
<dbReference type="GO" id="GO:0034220">
    <property type="term" value="P:monoatomic ion transmembrane transport"/>
    <property type="evidence" value="ECO:0007669"/>
    <property type="project" value="UniProtKB-KW"/>
</dbReference>
<dbReference type="Gene3D" id="2.30.30.60">
    <property type="match status" value="1"/>
</dbReference>
<organism evidence="9 10">
    <name type="scientific">Dipteronia dyeriana</name>
    <dbReference type="NCBI Taxonomy" id="168575"/>
    <lineage>
        <taxon>Eukaryota</taxon>
        <taxon>Viridiplantae</taxon>
        <taxon>Streptophyta</taxon>
        <taxon>Embryophyta</taxon>
        <taxon>Tracheophyta</taxon>
        <taxon>Spermatophyta</taxon>
        <taxon>Magnoliopsida</taxon>
        <taxon>eudicotyledons</taxon>
        <taxon>Gunneridae</taxon>
        <taxon>Pentapetalae</taxon>
        <taxon>rosids</taxon>
        <taxon>malvids</taxon>
        <taxon>Sapindales</taxon>
        <taxon>Sapindaceae</taxon>
        <taxon>Hippocastanoideae</taxon>
        <taxon>Acereae</taxon>
        <taxon>Dipteronia</taxon>
    </lineage>
</organism>
<evidence type="ECO:0000256" key="6">
    <source>
        <dbReference type="ARBA" id="ARBA00023303"/>
    </source>
</evidence>
<comment type="subcellular location">
    <subcellularLocation>
        <location evidence="1">Membrane</location>
    </subcellularLocation>
</comment>
<name>A0AAD9X1E9_9ROSI</name>
<evidence type="ECO:0000256" key="1">
    <source>
        <dbReference type="ARBA" id="ARBA00004370"/>
    </source>
</evidence>
<keyword evidence="6" id="KW-0407">Ion channel</keyword>
<keyword evidence="4" id="KW-0813">Transport</keyword>
<evidence type="ECO:0000259" key="8">
    <source>
        <dbReference type="Pfam" id="PF00924"/>
    </source>
</evidence>
<evidence type="ECO:0000256" key="5">
    <source>
        <dbReference type="ARBA" id="ARBA00023136"/>
    </source>
</evidence>
<dbReference type="InterPro" id="IPR006685">
    <property type="entry name" value="MscS_channel_2nd"/>
</dbReference>
<gene>
    <name evidence="9" type="ORF">Ddye_017741</name>
</gene>
<keyword evidence="3 7" id="KW-1133">Transmembrane helix</keyword>
<accession>A0AAD9X1E9</accession>
<keyword evidence="2 7" id="KW-0812">Transmembrane</keyword>
<evidence type="ECO:0000256" key="2">
    <source>
        <dbReference type="ARBA" id="ARBA00022692"/>
    </source>
</evidence>
<dbReference type="SUPFAM" id="SSF50182">
    <property type="entry name" value="Sm-like ribonucleoproteins"/>
    <property type="match status" value="1"/>
</dbReference>
<keyword evidence="5 7" id="KW-0472">Membrane</keyword>
<dbReference type="InterPro" id="IPR023408">
    <property type="entry name" value="MscS_beta-dom_sf"/>
</dbReference>
<dbReference type="Pfam" id="PF00924">
    <property type="entry name" value="MS_channel_2nd"/>
    <property type="match status" value="1"/>
</dbReference>
<keyword evidence="4" id="KW-0406">Ion transport</keyword>
<evidence type="ECO:0000256" key="7">
    <source>
        <dbReference type="SAM" id="Phobius"/>
    </source>
</evidence>